<gene>
    <name evidence="1" type="ORF">LSINAPIS_LOCUS6085</name>
</gene>
<protein>
    <submittedName>
        <fullName evidence="1">Uncharacterized protein</fullName>
    </submittedName>
</protein>
<dbReference type="AlphaFoldDB" id="A0A5E4Q6Y1"/>
<evidence type="ECO:0000313" key="2">
    <source>
        <dbReference type="Proteomes" id="UP000324832"/>
    </source>
</evidence>
<keyword evidence="2" id="KW-1185">Reference proteome</keyword>
<reference evidence="1 2" key="1">
    <citation type="submission" date="2017-07" db="EMBL/GenBank/DDBJ databases">
        <authorList>
            <person name="Talla V."/>
            <person name="Backstrom N."/>
        </authorList>
    </citation>
    <scope>NUCLEOTIDE SEQUENCE [LARGE SCALE GENOMIC DNA]</scope>
</reference>
<accession>A0A5E4Q6Y1</accession>
<evidence type="ECO:0000313" key="1">
    <source>
        <dbReference type="EMBL" id="VVC94037.1"/>
    </source>
</evidence>
<sequence>MLRVQRYGAAQVNGVCKVARVVLDASHAGPVGEGLGVLCVAQTRGHMVRGAACNVPPATREPSSIRCTLDLVKDTKTVPRVRRCIRSAKIMGHEVCRPGEELPKY</sequence>
<name>A0A5E4Q6Y1_9NEOP</name>
<dbReference type="Proteomes" id="UP000324832">
    <property type="component" value="Unassembled WGS sequence"/>
</dbReference>
<proteinExistence type="predicted"/>
<organism evidence="1 2">
    <name type="scientific">Leptidea sinapis</name>
    <dbReference type="NCBI Taxonomy" id="189913"/>
    <lineage>
        <taxon>Eukaryota</taxon>
        <taxon>Metazoa</taxon>
        <taxon>Ecdysozoa</taxon>
        <taxon>Arthropoda</taxon>
        <taxon>Hexapoda</taxon>
        <taxon>Insecta</taxon>
        <taxon>Pterygota</taxon>
        <taxon>Neoptera</taxon>
        <taxon>Endopterygota</taxon>
        <taxon>Lepidoptera</taxon>
        <taxon>Glossata</taxon>
        <taxon>Ditrysia</taxon>
        <taxon>Papilionoidea</taxon>
        <taxon>Pieridae</taxon>
        <taxon>Dismorphiinae</taxon>
        <taxon>Leptidea</taxon>
    </lineage>
</organism>
<dbReference type="EMBL" id="FZQP02001859">
    <property type="protein sequence ID" value="VVC94037.1"/>
    <property type="molecule type" value="Genomic_DNA"/>
</dbReference>